<keyword evidence="9" id="KW-0460">Magnesium</keyword>
<evidence type="ECO:0000256" key="11">
    <source>
        <dbReference type="RuleBase" id="RU003953"/>
    </source>
</evidence>
<keyword evidence="6" id="KW-0548">Nucleotidyltransferase</keyword>
<dbReference type="GO" id="GO:0000049">
    <property type="term" value="F:tRNA binding"/>
    <property type="evidence" value="ECO:0007669"/>
    <property type="project" value="UniProtKB-KW"/>
</dbReference>
<dbReference type="GO" id="GO:0000166">
    <property type="term" value="F:nucleotide binding"/>
    <property type="evidence" value="ECO:0007669"/>
    <property type="project" value="UniProtKB-KW"/>
</dbReference>
<dbReference type="OrthoDB" id="9805698at2"/>
<dbReference type="InterPro" id="IPR052390">
    <property type="entry name" value="tRNA_nt/polyA_polymerase"/>
</dbReference>
<dbReference type="InterPro" id="IPR002646">
    <property type="entry name" value="PolA_pol_head_dom"/>
</dbReference>
<comment type="cofactor">
    <cofactor evidence="1">
        <name>Mg(2+)</name>
        <dbReference type="ChEBI" id="CHEBI:18420"/>
    </cofactor>
</comment>
<evidence type="ECO:0000256" key="1">
    <source>
        <dbReference type="ARBA" id="ARBA00001946"/>
    </source>
</evidence>
<evidence type="ECO:0000313" key="13">
    <source>
        <dbReference type="EMBL" id="SFL15454.1"/>
    </source>
</evidence>
<organism evidence="13 14">
    <name type="scientific">Halanaerobium salsuginis</name>
    <dbReference type="NCBI Taxonomy" id="29563"/>
    <lineage>
        <taxon>Bacteria</taxon>
        <taxon>Bacillati</taxon>
        <taxon>Bacillota</taxon>
        <taxon>Clostridia</taxon>
        <taxon>Halanaerobiales</taxon>
        <taxon>Halanaerobiaceae</taxon>
        <taxon>Halanaerobium</taxon>
    </lineage>
</organism>
<evidence type="ECO:0000256" key="9">
    <source>
        <dbReference type="ARBA" id="ARBA00022842"/>
    </source>
</evidence>
<protein>
    <submittedName>
        <fullName evidence="13">Poly(A) polymerase</fullName>
    </submittedName>
</protein>
<dbReference type="InterPro" id="IPR043519">
    <property type="entry name" value="NT_sf"/>
</dbReference>
<dbReference type="GO" id="GO:0046872">
    <property type="term" value="F:metal ion binding"/>
    <property type="evidence" value="ECO:0007669"/>
    <property type="project" value="UniProtKB-KW"/>
</dbReference>
<evidence type="ECO:0000256" key="6">
    <source>
        <dbReference type="ARBA" id="ARBA00022695"/>
    </source>
</evidence>
<dbReference type="PANTHER" id="PTHR47788">
    <property type="entry name" value="POLYA POLYMERASE"/>
    <property type="match status" value="1"/>
</dbReference>
<dbReference type="AlphaFoldDB" id="A0A1I4FC44"/>
<sequence>MENKISLVKKIINTRAEEYYEFDAVDFKIINLNEVEFKKIVAGLNSAELTYYQANVFLQTKTGQIYFNKQNPNLLADKIKFLRGIRNGLYLIKQTKLANNSLKISLEKGLDLLKKYQSSGHDQASFLQYQTNLLEKLSAAKRELLLKLAAEAAGLGYNLYLVGGQVRDMLINLPLNKDLDILLEGDLQQFFSHLAAKYGYQYDYNSKFSTGFLHNQSGFSIDIASCREEKYHFPGALPLVEKADLFSDLYRRDFTVNCLVIDLHPDRKGILYDFFGGLNDLQNGLLQVLHDYSFRDDPLRILRGIRFQILKDFQLSAETVNLSRISLKKYNYKELALERIFTELSYLFNVKKNIAQFSSLLLNQIPVLQLIESNYKLEKQQDAAFLKGEKLLEISRENGLTINHFLVRIMILFYNIKESRLKRWPLSKQEKQIFAAQKWLDISVDYLESQTAVDPALNFRFLEKFKAEELIMAGLKNFTQSFIELIFTHLNKRAELNLPVSGSDLLELGLAEGPAIKEYLLKVRDEMLRKQINGRQEAINYLKKII</sequence>
<reference evidence="13 14" key="1">
    <citation type="submission" date="2016-10" db="EMBL/GenBank/DDBJ databases">
        <authorList>
            <person name="de Groot N.N."/>
        </authorList>
    </citation>
    <scope>NUCLEOTIDE SEQUENCE [LARGE SCALE GENOMIC DNA]</scope>
    <source>
        <strain evidence="13 14">ATCC 51327</strain>
    </source>
</reference>
<keyword evidence="14" id="KW-1185">Reference proteome</keyword>
<dbReference type="PANTHER" id="PTHR47788:SF1">
    <property type="entry name" value="A-ADDING TRNA NUCLEOTIDYLTRANSFERASE"/>
    <property type="match status" value="1"/>
</dbReference>
<evidence type="ECO:0000256" key="10">
    <source>
        <dbReference type="ARBA" id="ARBA00022884"/>
    </source>
</evidence>
<evidence type="ECO:0000259" key="12">
    <source>
        <dbReference type="Pfam" id="PF01743"/>
    </source>
</evidence>
<keyword evidence="3" id="KW-0820">tRNA-binding</keyword>
<dbReference type="SUPFAM" id="SSF81301">
    <property type="entry name" value="Nucleotidyltransferase"/>
    <property type="match status" value="1"/>
</dbReference>
<comment type="similarity">
    <text evidence="2 11">Belongs to the tRNA nucleotidyltransferase/poly(A) polymerase family.</text>
</comment>
<dbReference type="Proteomes" id="UP000199006">
    <property type="component" value="Unassembled WGS sequence"/>
</dbReference>
<gene>
    <name evidence="13" type="ORF">SAMN02983006_00337</name>
</gene>
<keyword evidence="4 11" id="KW-0808">Transferase</keyword>
<dbReference type="EMBL" id="FOTI01000002">
    <property type="protein sequence ID" value="SFL15454.1"/>
    <property type="molecule type" value="Genomic_DNA"/>
</dbReference>
<evidence type="ECO:0000256" key="2">
    <source>
        <dbReference type="ARBA" id="ARBA00007265"/>
    </source>
</evidence>
<evidence type="ECO:0000256" key="5">
    <source>
        <dbReference type="ARBA" id="ARBA00022694"/>
    </source>
</evidence>
<dbReference type="RefSeq" id="WP_089858640.1">
    <property type="nucleotide sequence ID" value="NZ_FOTI01000002.1"/>
</dbReference>
<dbReference type="STRING" id="29563.SAMN02983006_00337"/>
<evidence type="ECO:0000256" key="7">
    <source>
        <dbReference type="ARBA" id="ARBA00022723"/>
    </source>
</evidence>
<evidence type="ECO:0000256" key="4">
    <source>
        <dbReference type="ARBA" id="ARBA00022679"/>
    </source>
</evidence>
<dbReference type="GO" id="GO:0008033">
    <property type="term" value="P:tRNA processing"/>
    <property type="evidence" value="ECO:0007669"/>
    <property type="project" value="UniProtKB-KW"/>
</dbReference>
<dbReference type="Gene3D" id="3.30.460.10">
    <property type="entry name" value="Beta Polymerase, domain 2"/>
    <property type="match status" value="1"/>
</dbReference>
<dbReference type="CDD" id="cd05398">
    <property type="entry name" value="NT_ClassII-CCAase"/>
    <property type="match status" value="1"/>
</dbReference>
<accession>A0A1I4FC44</accession>
<dbReference type="Pfam" id="PF01743">
    <property type="entry name" value="PolyA_pol"/>
    <property type="match status" value="1"/>
</dbReference>
<evidence type="ECO:0000256" key="8">
    <source>
        <dbReference type="ARBA" id="ARBA00022741"/>
    </source>
</evidence>
<name>A0A1I4FC44_9FIRM</name>
<dbReference type="Gene3D" id="1.10.3090.10">
    <property type="entry name" value="cca-adding enzyme, domain 2"/>
    <property type="match status" value="1"/>
</dbReference>
<keyword evidence="5" id="KW-0819">tRNA processing</keyword>
<feature type="domain" description="Poly A polymerase head" evidence="12">
    <location>
        <begin position="159"/>
        <end position="286"/>
    </location>
</feature>
<dbReference type="SUPFAM" id="SSF81891">
    <property type="entry name" value="Poly A polymerase C-terminal region-like"/>
    <property type="match status" value="1"/>
</dbReference>
<keyword evidence="10 11" id="KW-0694">RNA-binding</keyword>
<keyword evidence="8" id="KW-0547">Nucleotide-binding</keyword>
<dbReference type="GO" id="GO:0016779">
    <property type="term" value="F:nucleotidyltransferase activity"/>
    <property type="evidence" value="ECO:0007669"/>
    <property type="project" value="UniProtKB-KW"/>
</dbReference>
<keyword evidence="7" id="KW-0479">Metal-binding</keyword>
<proteinExistence type="inferred from homology"/>
<evidence type="ECO:0000313" key="14">
    <source>
        <dbReference type="Proteomes" id="UP000199006"/>
    </source>
</evidence>
<evidence type="ECO:0000256" key="3">
    <source>
        <dbReference type="ARBA" id="ARBA00022555"/>
    </source>
</evidence>